<evidence type="ECO:0000313" key="1">
    <source>
        <dbReference type="EMBL" id="CCI05128.1"/>
    </source>
</evidence>
<accession>I4GB17</accession>
<reference evidence="1 2" key="1">
    <citation type="submission" date="2012-04" db="EMBL/GenBank/DDBJ databases">
        <authorList>
            <person name="Genoscope - CEA"/>
        </authorList>
    </citation>
    <scope>NUCLEOTIDE SEQUENCE [LARGE SCALE GENOMIC DNA]</scope>
    <source>
        <strain evidence="1 2">9443</strain>
    </source>
</reference>
<gene>
    <name evidence="1" type="ORF">MICAC_690007</name>
</gene>
<dbReference type="EMBL" id="CAIJ01000656">
    <property type="protein sequence ID" value="CCI05128.1"/>
    <property type="molecule type" value="Genomic_DNA"/>
</dbReference>
<proteinExistence type="predicted"/>
<organism evidence="1 2">
    <name type="scientific">Microcystis aeruginosa PCC 9443</name>
    <dbReference type="NCBI Taxonomy" id="1160281"/>
    <lineage>
        <taxon>Bacteria</taxon>
        <taxon>Bacillati</taxon>
        <taxon>Cyanobacteriota</taxon>
        <taxon>Cyanophyceae</taxon>
        <taxon>Oscillatoriophycideae</taxon>
        <taxon>Chroococcales</taxon>
        <taxon>Microcystaceae</taxon>
        <taxon>Microcystis</taxon>
    </lineage>
</organism>
<evidence type="ECO:0000313" key="2">
    <source>
        <dbReference type="Proteomes" id="UP000003480"/>
    </source>
</evidence>
<comment type="caution">
    <text evidence="1">The sequence shown here is derived from an EMBL/GenBank/DDBJ whole genome shotgun (WGS) entry which is preliminary data.</text>
</comment>
<dbReference type="HOGENOM" id="CLU_3185795_0_0_3"/>
<name>I4GB17_MICAE</name>
<protein>
    <submittedName>
        <fullName evidence="1">Uncharacterized protein</fullName>
    </submittedName>
</protein>
<sequence>MPGLHLGRICLNLVSKYTDTFACLWFRCSPEENAHFLHFLVCTCSD</sequence>
<dbReference type="Proteomes" id="UP000003480">
    <property type="component" value="Unassembled WGS sequence"/>
</dbReference>
<dbReference type="AlphaFoldDB" id="I4GB17"/>